<organism evidence="2 3">
    <name type="scientific">Scleroderma citrinum Foug A</name>
    <dbReference type="NCBI Taxonomy" id="1036808"/>
    <lineage>
        <taxon>Eukaryota</taxon>
        <taxon>Fungi</taxon>
        <taxon>Dikarya</taxon>
        <taxon>Basidiomycota</taxon>
        <taxon>Agaricomycotina</taxon>
        <taxon>Agaricomycetes</taxon>
        <taxon>Agaricomycetidae</taxon>
        <taxon>Boletales</taxon>
        <taxon>Sclerodermatineae</taxon>
        <taxon>Sclerodermataceae</taxon>
        <taxon>Scleroderma</taxon>
    </lineage>
</organism>
<dbReference type="AlphaFoldDB" id="A0A0C3D3F1"/>
<keyword evidence="3" id="KW-1185">Reference proteome</keyword>
<dbReference type="HOGENOM" id="CLU_596058_0_0_1"/>
<evidence type="ECO:0000313" key="3">
    <source>
        <dbReference type="Proteomes" id="UP000053989"/>
    </source>
</evidence>
<name>A0A0C3D3F1_9AGAM</name>
<dbReference type="OrthoDB" id="2684275at2759"/>
<dbReference type="InParanoid" id="A0A0C3D3F1"/>
<feature type="region of interest" description="Disordered" evidence="1">
    <location>
        <begin position="128"/>
        <end position="166"/>
    </location>
</feature>
<feature type="compositionally biased region" description="Low complexity" evidence="1">
    <location>
        <begin position="133"/>
        <end position="144"/>
    </location>
</feature>
<protein>
    <submittedName>
        <fullName evidence="2">Uncharacterized protein</fullName>
    </submittedName>
</protein>
<accession>A0A0C3D3F1</accession>
<sequence>MNAKKAAEIQAGIQHAAAVEDSLAIRASNQVQQFKKPTTALLRKATWPNEKPLSQDVVNTAQDPGNEDGTMPLQGGVSTPSGSEFEPEEDMESEQNEESLDDRRPACSSEANTKRGLKAALKAMRDRITQARSSSSHIPTTASSGRKRACEGTLDGPDLTLKRPNLGVGTTKPALFNRATSGLRADFQQSKTKASKLTQDFSITPGAGVGFKALPSMGLTYHSTPILPAPSTSGGLPSDEDDHFELSSGTSTMPTNNISTGIKGQLSKRTAGTPTTQVIPNAPQQRLQHSAVIANAVMTSNKARPPPSNNNLPAGACYFYTAYFVPVLRKYVGSFNNPWVTDGLIGPIQTIWNGIMKGWPHTISNETDVIYRLSIQRLYKWRTIISKAALEALEAHWASDAKYNDPEAHKEYVEFVLGPGLPFLYSHVEHQDRDDTIQILSLPSHLADICKPSQLSCFD</sequence>
<evidence type="ECO:0000256" key="1">
    <source>
        <dbReference type="SAM" id="MobiDB-lite"/>
    </source>
</evidence>
<reference evidence="2 3" key="1">
    <citation type="submission" date="2014-04" db="EMBL/GenBank/DDBJ databases">
        <authorList>
            <consortium name="DOE Joint Genome Institute"/>
            <person name="Kuo A."/>
            <person name="Kohler A."/>
            <person name="Nagy L.G."/>
            <person name="Floudas D."/>
            <person name="Copeland A."/>
            <person name="Barry K.W."/>
            <person name="Cichocki N."/>
            <person name="Veneault-Fourrey C."/>
            <person name="LaButti K."/>
            <person name="Lindquist E.A."/>
            <person name="Lipzen A."/>
            <person name="Lundell T."/>
            <person name="Morin E."/>
            <person name="Murat C."/>
            <person name="Sun H."/>
            <person name="Tunlid A."/>
            <person name="Henrissat B."/>
            <person name="Grigoriev I.V."/>
            <person name="Hibbett D.S."/>
            <person name="Martin F."/>
            <person name="Nordberg H.P."/>
            <person name="Cantor M.N."/>
            <person name="Hua S.X."/>
        </authorList>
    </citation>
    <scope>NUCLEOTIDE SEQUENCE [LARGE SCALE GENOMIC DNA]</scope>
    <source>
        <strain evidence="2 3">Foug A</strain>
    </source>
</reference>
<reference evidence="3" key="2">
    <citation type="submission" date="2015-01" db="EMBL/GenBank/DDBJ databases">
        <title>Evolutionary Origins and Diversification of the Mycorrhizal Mutualists.</title>
        <authorList>
            <consortium name="DOE Joint Genome Institute"/>
            <consortium name="Mycorrhizal Genomics Consortium"/>
            <person name="Kohler A."/>
            <person name="Kuo A."/>
            <person name="Nagy L.G."/>
            <person name="Floudas D."/>
            <person name="Copeland A."/>
            <person name="Barry K.W."/>
            <person name="Cichocki N."/>
            <person name="Veneault-Fourrey C."/>
            <person name="LaButti K."/>
            <person name="Lindquist E.A."/>
            <person name="Lipzen A."/>
            <person name="Lundell T."/>
            <person name="Morin E."/>
            <person name="Murat C."/>
            <person name="Riley R."/>
            <person name="Ohm R."/>
            <person name="Sun H."/>
            <person name="Tunlid A."/>
            <person name="Henrissat B."/>
            <person name="Grigoriev I.V."/>
            <person name="Hibbett D.S."/>
            <person name="Martin F."/>
        </authorList>
    </citation>
    <scope>NUCLEOTIDE SEQUENCE [LARGE SCALE GENOMIC DNA]</scope>
    <source>
        <strain evidence="3">Foug A</strain>
    </source>
</reference>
<feature type="region of interest" description="Disordered" evidence="1">
    <location>
        <begin position="248"/>
        <end position="268"/>
    </location>
</feature>
<feature type="compositionally biased region" description="Acidic residues" evidence="1">
    <location>
        <begin position="85"/>
        <end position="100"/>
    </location>
</feature>
<dbReference type="EMBL" id="KN822137">
    <property type="protein sequence ID" value="KIM55320.1"/>
    <property type="molecule type" value="Genomic_DNA"/>
</dbReference>
<gene>
    <name evidence="2" type="ORF">SCLCIDRAFT_30471</name>
</gene>
<evidence type="ECO:0000313" key="2">
    <source>
        <dbReference type="EMBL" id="KIM55320.1"/>
    </source>
</evidence>
<feature type="region of interest" description="Disordered" evidence="1">
    <location>
        <begin position="45"/>
        <end position="114"/>
    </location>
</feature>
<dbReference type="Proteomes" id="UP000053989">
    <property type="component" value="Unassembled WGS sequence"/>
</dbReference>
<proteinExistence type="predicted"/>